<proteinExistence type="predicted"/>
<dbReference type="GO" id="GO:0046872">
    <property type="term" value="F:metal ion binding"/>
    <property type="evidence" value="ECO:0007669"/>
    <property type="project" value="UniProtKB-KW"/>
</dbReference>
<dbReference type="PANTHER" id="PTHR10694">
    <property type="entry name" value="LYSINE-SPECIFIC DEMETHYLASE"/>
    <property type="match status" value="1"/>
</dbReference>
<evidence type="ECO:0000256" key="2">
    <source>
        <dbReference type="ARBA" id="ARBA00023004"/>
    </source>
</evidence>
<dbReference type="InterPro" id="IPR048615">
    <property type="entry name" value="KDM5_C-hel"/>
</dbReference>
<name>A0ABD2QA56_9PLAT</name>
<keyword evidence="1" id="KW-0479">Metal-binding</keyword>
<sequence>MGRECVDHYITMRRQCVFSNEELLCTLASVFMGEKTVSDIGATIPPTVASNIDHNAGLDVKTAQIVLQELQLTYDEEKFLRNKFVKTVKASIRWPFPDLDDDARTCLVCQTTLFLSAIGCECKISAMGENEQEEEDDDDCIVLDSSPTRMRYGPKRAKKDDYNTRMVCLKHANDLCDKCPISVCTLYYYCTLEELEQLIKRLQNAQHPHDSEMDQLNRMHYVLDEFRHCYDSMDPSLAIEANFTIEAIDKLTAALKTRKYVKADRRAMLTSLQKYVTECRKIINNSELLINALNPQEPGLVKGEKRWPKFFLRYVRKLSTDQDFTPSLCIFESNVATCAELYILELVIKQNTRCLPEMAENKFLNEILALVPFEIEWLKELTKLLKHLKIRISAGNSFLNEADAKLTKFISDYPSKYTELFEFKNVSSKVGLVKEAMSFIKRTDSFLDLPDLKPMDLASICAELSSFIGRLQKELAIITKSCVPDSFLTLAENALHTQAELDQGFASFSAVLTAKLQSKLGRLNELRCQLNAQLTILLETFNCDYSEREESAISELLEELRGLKIKKLTCSPKECFKLQELNLSMAKKAGENDQLSPFNDVLDAVFQIQQACKERIIFLLDQRGNSVIPLEIEDTFKLIHFLFATILVVSAPKQQPNPEVDFCQEWVRLYKSISGLKNDVTNEMSMLRDRVSKDMTITQAHNYLIGRLMPNSTEKNVFSFIKAARSDQEAATKIFNELNAVGLKSFVDKLLDETPCEECSKYFMLTSTESKSECKLCELSKNSQEMRISRNMVIFDLSTRTPLTMLIRMQQEIYQRLIDKLTEILSSSFLLAFTYDEVQQMYDVKDLPTEVQQCIGKFRKFTNSYRPSNLASNTNEIRCLHQEIWPLVLFFPINETPLEQTIRVIFSHASKRLVEWPTTFKSVDQL</sequence>
<dbReference type="AlphaFoldDB" id="A0ABD2QA56"/>
<feature type="domain" description="Zinc finger C5HC2-type" evidence="3">
    <location>
        <begin position="163"/>
        <end position="198"/>
    </location>
</feature>
<evidence type="ECO:0000259" key="4">
    <source>
        <dbReference type="Pfam" id="PF21323"/>
    </source>
</evidence>
<organism evidence="5 6">
    <name type="scientific">Cichlidogyrus casuarinus</name>
    <dbReference type="NCBI Taxonomy" id="1844966"/>
    <lineage>
        <taxon>Eukaryota</taxon>
        <taxon>Metazoa</taxon>
        <taxon>Spiralia</taxon>
        <taxon>Lophotrochozoa</taxon>
        <taxon>Platyhelminthes</taxon>
        <taxon>Monogenea</taxon>
        <taxon>Monopisthocotylea</taxon>
        <taxon>Dactylogyridea</taxon>
        <taxon>Ancyrocephalidae</taxon>
        <taxon>Cichlidogyrus</taxon>
    </lineage>
</organism>
<dbReference type="GO" id="GO:0141052">
    <property type="term" value="F:histone H3 demethylase activity"/>
    <property type="evidence" value="ECO:0007669"/>
    <property type="project" value="UniProtKB-ARBA"/>
</dbReference>
<dbReference type="Pfam" id="PF21323">
    <property type="entry name" value="KDM5_C-hel"/>
    <property type="match status" value="1"/>
</dbReference>
<dbReference type="Pfam" id="PF02928">
    <property type="entry name" value="zf-C5HC2"/>
    <property type="match status" value="1"/>
</dbReference>
<comment type="caution">
    <text evidence="5">The sequence shown here is derived from an EMBL/GenBank/DDBJ whole genome shotgun (WGS) entry which is preliminary data.</text>
</comment>
<protein>
    <submittedName>
        <fullName evidence="5">Lysine-specific demethylase 5A</fullName>
    </submittedName>
</protein>
<accession>A0ABD2QA56</accession>
<keyword evidence="6" id="KW-1185">Reference proteome</keyword>
<gene>
    <name evidence="5" type="primary">KDM5A_2</name>
    <name evidence="5" type="ORF">Ciccas_004949</name>
</gene>
<dbReference type="PANTHER" id="PTHR10694:SF33">
    <property type="entry name" value="LYSINE-SPECIFIC DEMETHYLASE 5"/>
    <property type="match status" value="1"/>
</dbReference>
<dbReference type="Proteomes" id="UP001626550">
    <property type="component" value="Unassembled WGS sequence"/>
</dbReference>
<evidence type="ECO:0000313" key="5">
    <source>
        <dbReference type="EMBL" id="KAL3316414.1"/>
    </source>
</evidence>
<feature type="domain" description="Lysine-specific demethylase 5 C-terminal helical" evidence="4">
    <location>
        <begin position="1"/>
        <end position="29"/>
    </location>
</feature>
<reference evidence="5 6" key="1">
    <citation type="submission" date="2024-11" db="EMBL/GenBank/DDBJ databases">
        <title>Adaptive evolution of stress response genes in parasites aligns with host niche diversity.</title>
        <authorList>
            <person name="Hahn C."/>
            <person name="Resl P."/>
        </authorList>
    </citation>
    <scope>NUCLEOTIDE SEQUENCE [LARGE SCALE GENOMIC DNA]</scope>
    <source>
        <strain evidence="5">EGGRZ-B1_66</strain>
        <tissue evidence="5">Body</tissue>
    </source>
</reference>
<evidence type="ECO:0000313" key="6">
    <source>
        <dbReference type="Proteomes" id="UP001626550"/>
    </source>
</evidence>
<evidence type="ECO:0000256" key="1">
    <source>
        <dbReference type="ARBA" id="ARBA00022723"/>
    </source>
</evidence>
<keyword evidence="2" id="KW-0408">Iron</keyword>
<evidence type="ECO:0000259" key="3">
    <source>
        <dbReference type="Pfam" id="PF02928"/>
    </source>
</evidence>
<dbReference type="InterPro" id="IPR004198">
    <property type="entry name" value="Znf_C5HC2"/>
</dbReference>
<dbReference type="EMBL" id="JBJKFK010000543">
    <property type="protein sequence ID" value="KAL3316414.1"/>
    <property type="molecule type" value="Genomic_DNA"/>
</dbReference>